<feature type="region of interest" description="Disordered" evidence="1">
    <location>
        <begin position="198"/>
        <end position="304"/>
    </location>
</feature>
<dbReference type="AlphaFoldDB" id="A0A8J9YNJ5"/>
<accession>A0A8J9YNJ5</accession>
<gene>
    <name evidence="2" type="primary">Hypp6068</name>
    <name evidence="2" type="ORF">BLAG_LOCUS4538</name>
</gene>
<keyword evidence="3" id="KW-1185">Reference proteome</keyword>
<evidence type="ECO:0000313" key="2">
    <source>
        <dbReference type="EMBL" id="CAH1240682.1"/>
    </source>
</evidence>
<reference evidence="2" key="1">
    <citation type="submission" date="2022-01" db="EMBL/GenBank/DDBJ databases">
        <authorList>
            <person name="Braso-Vives M."/>
        </authorList>
    </citation>
    <scope>NUCLEOTIDE SEQUENCE</scope>
</reference>
<feature type="compositionally biased region" description="Basic and acidic residues" evidence="1">
    <location>
        <begin position="1"/>
        <end position="15"/>
    </location>
</feature>
<feature type="region of interest" description="Disordered" evidence="1">
    <location>
        <begin position="146"/>
        <end position="184"/>
    </location>
</feature>
<feature type="compositionally biased region" description="Polar residues" evidence="1">
    <location>
        <begin position="149"/>
        <end position="162"/>
    </location>
</feature>
<evidence type="ECO:0000313" key="3">
    <source>
        <dbReference type="Proteomes" id="UP000838412"/>
    </source>
</evidence>
<sequence>MHRPEDILAFRRPSDSDDSGISETKIKVPQGRRYSATHVKEPLLPEAAFQKLQVRRYSLEETDIKETSRRRHSSTDAKDGLISETPSEKFQVRRLSLGEGLKPEMYTIKDINITIGDEKFKINTEDLTSKEQKDLEISTKMNLAKVGDSSASIQDSRVQSMRDSGIDIRAESEDSLPNSGDDNKMEIEVGKIKHELVPITSPEEGESAPTHKDNITIPIEIRVPGGDGRQSKSAPATQDEPAFPDGISPRSRIPVPVQTADVSRENRADVLNRAEKLLRAQETMDSTQNKQHASLPKTPSSELL</sequence>
<feature type="region of interest" description="Disordered" evidence="1">
    <location>
        <begin position="60"/>
        <end position="85"/>
    </location>
</feature>
<dbReference type="Proteomes" id="UP000838412">
    <property type="component" value="Chromosome 11"/>
</dbReference>
<feature type="compositionally biased region" description="Basic and acidic residues" evidence="1">
    <location>
        <begin position="262"/>
        <end position="279"/>
    </location>
</feature>
<evidence type="ECO:0000256" key="1">
    <source>
        <dbReference type="SAM" id="MobiDB-lite"/>
    </source>
</evidence>
<feature type="compositionally biased region" description="Polar residues" evidence="1">
    <location>
        <begin position="283"/>
        <end position="304"/>
    </location>
</feature>
<organism evidence="2 3">
    <name type="scientific">Branchiostoma lanceolatum</name>
    <name type="common">Common lancelet</name>
    <name type="synonym">Amphioxus lanceolatum</name>
    <dbReference type="NCBI Taxonomy" id="7740"/>
    <lineage>
        <taxon>Eukaryota</taxon>
        <taxon>Metazoa</taxon>
        <taxon>Chordata</taxon>
        <taxon>Cephalochordata</taxon>
        <taxon>Leptocardii</taxon>
        <taxon>Amphioxiformes</taxon>
        <taxon>Branchiostomatidae</taxon>
        <taxon>Branchiostoma</taxon>
    </lineage>
</organism>
<protein>
    <submittedName>
        <fullName evidence="2">Hypp6068 protein</fullName>
    </submittedName>
</protein>
<feature type="region of interest" description="Disordered" evidence="1">
    <location>
        <begin position="1"/>
        <end position="34"/>
    </location>
</feature>
<name>A0A8J9YNJ5_BRALA</name>
<dbReference type="EMBL" id="OV696696">
    <property type="protein sequence ID" value="CAH1240682.1"/>
    <property type="molecule type" value="Genomic_DNA"/>
</dbReference>
<proteinExistence type="predicted"/>